<evidence type="ECO:0000313" key="8">
    <source>
        <dbReference type="Proteomes" id="UP000076335"/>
    </source>
</evidence>
<evidence type="ECO:0000256" key="1">
    <source>
        <dbReference type="ARBA" id="ARBA00004127"/>
    </source>
</evidence>
<evidence type="ECO:0000256" key="4">
    <source>
        <dbReference type="ARBA" id="ARBA00023136"/>
    </source>
</evidence>
<evidence type="ECO:0000313" key="7">
    <source>
        <dbReference type="EMBL" id="KZB61035.1"/>
    </source>
</evidence>
<keyword evidence="3 5" id="KW-1133">Transmembrane helix</keyword>
<proteinExistence type="predicted"/>
<dbReference type="InterPro" id="IPR010652">
    <property type="entry name" value="DUF1232"/>
</dbReference>
<evidence type="ECO:0000256" key="3">
    <source>
        <dbReference type="ARBA" id="ARBA00022989"/>
    </source>
</evidence>
<evidence type="ECO:0000256" key="2">
    <source>
        <dbReference type="ARBA" id="ARBA00022692"/>
    </source>
</evidence>
<feature type="domain" description="DUF1232" evidence="6">
    <location>
        <begin position="27"/>
        <end position="62"/>
    </location>
</feature>
<keyword evidence="4 5" id="KW-0472">Membrane</keyword>
<dbReference type="GO" id="GO:0012505">
    <property type="term" value="C:endomembrane system"/>
    <property type="evidence" value="ECO:0007669"/>
    <property type="project" value="UniProtKB-SubCell"/>
</dbReference>
<evidence type="ECO:0000256" key="5">
    <source>
        <dbReference type="SAM" id="Phobius"/>
    </source>
</evidence>
<comment type="subcellular location">
    <subcellularLocation>
        <location evidence="1">Endomembrane system</location>
        <topology evidence="1">Multi-pass membrane protein</topology>
    </subcellularLocation>
</comment>
<gene>
    <name evidence="7" type="ORF">AUP42_07045</name>
</gene>
<protein>
    <recommendedName>
        <fullName evidence="6">DUF1232 domain-containing protein</fullName>
    </recommendedName>
</protein>
<dbReference type="Proteomes" id="UP000076335">
    <property type="component" value="Unassembled WGS sequence"/>
</dbReference>
<dbReference type="RefSeq" id="WP_062953306.1">
    <property type="nucleotide sequence ID" value="NZ_LPVY01000024.1"/>
</dbReference>
<reference evidence="7 8" key="1">
    <citation type="submission" date="2015-12" db="EMBL/GenBank/DDBJ databases">
        <title>Genome sequence of Thalassospira lucentensis MCCC 1A02072.</title>
        <authorList>
            <person name="Lu L."/>
            <person name="Lai Q."/>
            <person name="Shao Z."/>
            <person name="Qian P."/>
        </authorList>
    </citation>
    <scope>NUCLEOTIDE SEQUENCE [LARGE SCALE GENOMIC DNA]</scope>
    <source>
        <strain evidence="7 8">MCCC 1A02072</strain>
    </source>
</reference>
<dbReference type="OrthoDB" id="9804184at2"/>
<organism evidence="7 8">
    <name type="scientific">Thalassospira lucentensis</name>
    <dbReference type="NCBI Taxonomy" id="168935"/>
    <lineage>
        <taxon>Bacteria</taxon>
        <taxon>Pseudomonadati</taxon>
        <taxon>Pseudomonadota</taxon>
        <taxon>Alphaproteobacteria</taxon>
        <taxon>Rhodospirillales</taxon>
        <taxon>Thalassospiraceae</taxon>
        <taxon>Thalassospira</taxon>
    </lineage>
</organism>
<dbReference type="AlphaFoldDB" id="A0A154L0A3"/>
<comment type="caution">
    <text evidence="7">The sequence shown here is derived from an EMBL/GenBank/DDBJ whole genome shotgun (WGS) entry which is preliminary data.</text>
</comment>
<evidence type="ECO:0000259" key="6">
    <source>
        <dbReference type="Pfam" id="PF06803"/>
    </source>
</evidence>
<feature type="transmembrane region" description="Helical" evidence="5">
    <location>
        <begin position="96"/>
        <end position="114"/>
    </location>
</feature>
<keyword evidence="2 5" id="KW-0812">Transmembrane</keyword>
<accession>A0A154L0A3</accession>
<dbReference type="EMBL" id="LPVY01000024">
    <property type="protein sequence ID" value="KZB61035.1"/>
    <property type="molecule type" value="Genomic_DNA"/>
</dbReference>
<dbReference type="Pfam" id="PF06803">
    <property type="entry name" value="DUF1232"/>
    <property type="match status" value="1"/>
</dbReference>
<sequence>MAKASVWAIIPNLLRSLFRPDVPIRSKILLVMGIVYLVSPIDLLPDVIAGIGWIDDLVIVPLLGWLSYRSLPPSIKEGISTDSPDSANNPATSRKWLYLMILIVVLIGIGLLTGPDESFLKNPSGG</sequence>
<name>A0A154L0A3_9PROT</name>